<evidence type="ECO:0000256" key="6">
    <source>
        <dbReference type="ARBA" id="ARBA00038076"/>
    </source>
</evidence>
<dbReference type="RefSeq" id="WP_378252992.1">
    <property type="nucleotide sequence ID" value="NZ_JBHSIT010000002.1"/>
</dbReference>
<keyword evidence="2" id="KW-1003">Cell membrane</keyword>
<sequence>MLSIAFSTLRRRRHALAGTFVALSLGVAMTAAMGLALAATLSPAHQPEPQRFADARAVILPERLPSVGPLRRPLEASRGLPPDVAARVRAAVPAVADRTFPAHVVGDGPSSVGHPWSVARFGGYRLTAGTAPRGSGEIVLAGGGARPGDRVRVVTATAERAYTVSGLTGPVGYEHAVFFADAEAARLSPRVDALAVTGSPDAARQAAGTSARVLTGDARHDADPDPDRERRALDDTGVLLGVAAGITGFVAVFVVASTFALAVAQRRRELALLRVIGATPRQVRRMLTAESLLLGVLASVTGCALAPLCARFLGRRLVDHRLAPSGFTVPLSAWPLAIAFLTGPAVALLGVVAASRRAGRVRPAEALRESSVESRVMTPVRWLLGAAALGSGLATMAATAIGDPASAANRKGYTPAVMLLITGAALLAPVLVPWLARLLTWPLSRSAGATGMLVRENALAAARRTASVAAPVLVTVGLAGSLLGTSYSVDATKAAEARQSVRSDFVVRPTAGDAVSDVVLERVRAVPGVDAVPSQRTALYAIGDGGRLRRYEAEIVRGSDLGRAARLDLRAGSIAGLGENALVVDEEWGRRPGDVVHFRLADGTRADARVAAVMKSGLDDGRAYLTSGSLTGGSLTGGYLAGGTSRVGRIDVIVRPGTDRAVVARDLRATTQGLGVEIVPARDAAGGADGTGRTGGTGRSSWLGILVTLGIALAYCGISIASTLAMAAADRSRDQAVLRLSGATPVQVVCAALGEAVLAVCVGVVPALGVSAVSLAGFWVALSRVTGATSLVVPWLPLAAAAAACALVALPATLVPTVSSLRSRPGAGAGLRG</sequence>
<organism evidence="9 10">
    <name type="scientific">Actinomadura gamaensis</name>
    <dbReference type="NCBI Taxonomy" id="1763541"/>
    <lineage>
        <taxon>Bacteria</taxon>
        <taxon>Bacillati</taxon>
        <taxon>Actinomycetota</taxon>
        <taxon>Actinomycetes</taxon>
        <taxon>Streptosporangiales</taxon>
        <taxon>Thermomonosporaceae</taxon>
        <taxon>Actinomadura</taxon>
    </lineage>
</organism>
<evidence type="ECO:0000313" key="10">
    <source>
        <dbReference type="Proteomes" id="UP001595872"/>
    </source>
</evidence>
<evidence type="ECO:0000256" key="5">
    <source>
        <dbReference type="ARBA" id="ARBA00023136"/>
    </source>
</evidence>
<dbReference type="PANTHER" id="PTHR30572">
    <property type="entry name" value="MEMBRANE COMPONENT OF TRANSPORTER-RELATED"/>
    <property type="match status" value="1"/>
</dbReference>
<evidence type="ECO:0000256" key="7">
    <source>
        <dbReference type="SAM" id="Phobius"/>
    </source>
</evidence>
<feature type="transmembrane region" description="Helical" evidence="7">
    <location>
        <begin position="702"/>
        <end position="727"/>
    </location>
</feature>
<dbReference type="Pfam" id="PF02687">
    <property type="entry name" value="FtsX"/>
    <property type="match status" value="2"/>
</dbReference>
<evidence type="ECO:0000256" key="3">
    <source>
        <dbReference type="ARBA" id="ARBA00022692"/>
    </source>
</evidence>
<feature type="domain" description="ABC3 transporter permease C-terminal" evidence="8">
    <location>
        <begin position="242"/>
        <end position="360"/>
    </location>
</feature>
<keyword evidence="10" id="KW-1185">Reference proteome</keyword>
<gene>
    <name evidence="9" type="ORF">ACFPCY_07990</name>
</gene>
<evidence type="ECO:0000313" key="9">
    <source>
        <dbReference type="EMBL" id="MFC4907255.1"/>
    </source>
</evidence>
<comment type="subcellular location">
    <subcellularLocation>
        <location evidence="1">Cell membrane</location>
        <topology evidence="1">Multi-pass membrane protein</topology>
    </subcellularLocation>
</comment>
<keyword evidence="4 7" id="KW-1133">Transmembrane helix</keyword>
<feature type="transmembrane region" description="Helical" evidence="7">
    <location>
        <begin position="333"/>
        <end position="354"/>
    </location>
</feature>
<name>A0ABV9TVK4_9ACTN</name>
<dbReference type="PANTHER" id="PTHR30572:SF4">
    <property type="entry name" value="ABC TRANSPORTER PERMEASE YTRF"/>
    <property type="match status" value="1"/>
</dbReference>
<dbReference type="InterPro" id="IPR003838">
    <property type="entry name" value="ABC3_permease_C"/>
</dbReference>
<feature type="transmembrane region" description="Helical" evidence="7">
    <location>
        <begin position="382"/>
        <end position="401"/>
    </location>
</feature>
<reference evidence="10" key="1">
    <citation type="journal article" date="2019" name="Int. J. Syst. Evol. Microbiol.">
        <title>The Global Catalogue of Microorganisms (GCM) 10K type strain sequencing project: providing services to taxonomists for standard genome sequencing and annotation.</title>
        <authorList>
            <consortium name="The Broad Institute Genomics Platform"/>
            <consortium name="The Broad Institute Genome Sequencing Center for Infectious Disease"/>
            <person name="Wu L."/>
            <person name="Ma J."/>
        </authorList>
    </citation>
    <scope>NUCLEOTIDE SEQUENCE [LARGE SCALE GENOMIC DNA]</scope>
    <source>
        <strain evidence="10">KLKA75</strain>
    </source>
</reference>
<evidence type="ECO:0000259" key="8">
    <source>
        <dbReference type="Pfam" id="PF02687"/>
    </source>
</evidence>
<dbReference type="Proteomes" id="UP001595872">
    <property type="component" value="Unassembled WGS sequence"/>
</dbReference>
<feature type="transmembrane region" description="Helical" evidence="7">
    <location>
        <begin position="748"/>
        <end position="781"/>
    </location>
</feature>
<protein>
    <submittedName>
        <fullName evidence="9">FtsX-like permease family protein</fullName>
    </submittedName>
</protein>
<comment type="similarity">
    <text evidence="6">Belongs to the ABC-4 integral membrane protein family.</text>
</comment>
<feature type="domain" description="ABC3 transporter permease C-terminal" evidence="8">
    <location>
        <begin position="708"/>
        <end position="822"/>
    </location>
</feature>
<evidence type="ECO:0000256" key="1">
    <source>
        <dbReference type="ARBA" id="ARBA00004651"/>
    </source>
</evidence>
<evidence type="ECO:0000256" key="2">
    <source>
        <dbReference type="ARBA" id="ARBA00022475"/>
    </source>
</evidence>
<accession>A0ABV9TVK4</accession>
<keyword evidence="5 7" id="KW-0472">Membrane</keyword>
<evidence type="ECO:0000256" key="4">
    <source>
        <dbReference type="ARBA" id="ARBA00022989"/>
    </source>
</evidence>
<dbReference type="EMBL" id="JBHSIT010000002">
    <property type="protein sequence ID" value="MFC4907255.1"/>
    <property type="molecule type" value="Genomic_DNA"/>
</dbReference>
<proteinExistence type="inferred from homology"/>
<dbReference type="InterPro" id="IPR050250">
    <property type="entry name" value="Macrolide_Exporter_MacB"/>
</dbReference>
<keyword evidence="3 7" id="KW-0812">Transmembrane</keyword>
<feature type="transmembrane region" description="Helical" evidence="7">
    <location>
        <begin position="413"/>
        <end position="436"/>
    </location>
</feature>
<feature type="transmembrane region" description="Helical" evidence="7">
    <location>
        <begin position="291"/>
        <end position="313"/>
    </location>
</feature>
<feature type="transmembrane region" description="Helical" evidence="7">
    <location>
        <begin position="238"/>
        <end position="264"/>
    </location>
</feature>
<feature type="transmembrane region" description="Helical" evidence="7">
    <location>
        <begin position="793"/>
        <end position="815"/>
    </location>
</feature>
<comment type="caution">
    <text evidence="9">The sequence shown here is derived from an EMBL/GenBank/DDBJ whole genome shotgun (WGS) entry which is preliminary data.</text>
</comment>